<reference evidence="2" key="1">
    <citation type="submission" date="2017-09" db="EMBL/GenBank/DDBJ databases">
        <title>Depth-based differentiation of microbial function through sediment-hosted aquifers and enrichment of novel symbionts in the deep terrestrial subsurface.</title>
        <authorList>
            <person name="Probst A.J."/>
            <person name="Ladd B."/>
            <person name="Jarett J.K."/>
            <person name="Geller-Mcgrath D.E."/>
            <person name="Sieber C.M.K."/>
            <person name="Emerson J.B."/>
            <person name="Anantharaman K."/>
            <person name="Thomas B.C."/>
            <person name="Malmstrom R."/>
            <person name="Stieglmeier M."/>
            <person name="Klingl A."/>
            <person name="Woyke T."/>
            <person name="Ryan C.M."/>
            <person name="Banfield J.F."/>
        </authorList>
    </citation>
    <scope>NUCLEOTIDE SEQUENCE [LARGE SCALE GENOMIC DNA]</scope>
</reference>
<accession>A0A2H0VBP0</accession>
<gene>
    <name evidence="1" type="ORF">COT92_00775</name>
</gene>
<protein>
    <submittedName>
        <fullName evidence="1">Uncharacterized protein</fullName>
    </submittedName>
</protein>
<name>A0A2H0VBP0_9BACT</name>
<evidence type="ECO:0000313" key="1">
    <source>
        <dbReference type="EMBL" id="PIR96505.1"/>
    </source>
</evidence>
<proteinExistence type="predicted"/>
<dbReference type="Proteomes" id="UP000230922">
    <property type="component" value="Unassembled WGS sequence"/>
</dbReference>
<sequence>MTERNRLKLSVGERFLKNDIQDAKRTNAFKLEITGAFKTIKKQPRAQKPELNEIYEELSRLLGKPIDTIKNFIWHNYNSTIAARLRYYEITFVGDSKTKIETDFTIKDIEDWFISFYKTYNRKPQKVEIDKAIKDTILPPRELVAEIEKGESYKKILKRINILWELGDFPKN</sequence>
<dbReference type="EMBL" id="PFAK01000011">
    <property type="protein sequence ID" value="PIR96505.1"/>
    <property type="molecule type" value="Genomic_DNA"/>
</dbReference>
<organism evidence="1 2">
    <name type="scientific">Candidatus Doudnabacteria bacterium CG10_big_fil_rev_8_21_14_0_10_42_18</name>
    <dbReference type="NCBI Taxonomy" id="1974552"/>
    <lineage>
        <taxon>Bacteria</taxon>
        <taxon>Candidatus Doudnaibacteriota</taxon>
    </lineage>
</organism>
<evidence type="ECO:0000313" key="2">
    <source>
        <dbReference type="Proteomes" id="UP000230922"/>
    </source>
</evidence>
<comment type="caution">
    <text evidence="1">The sequence shown here is derived from an EMBL/GenBank/DDBJ whole genome shotgun (WGS) entry which is preliminary data.</text>
</comment>
<dbReference type="AlphaFoldDB" id="A0A2H0VBP0"/>